<feature type="domain" description="THAP-type" evidence="7">
    <location>
        <begin position="1"/>
        <end position="86"/>
    </location>
</feature>
<keyword evidence="9" id="KW-1185">Reference proteome</keyword>
<evidence type="ECO:0000256" key="4">
    <source>
        <dbReference type="ARBA" id="ARBA00023125"/>
    </source>
</evidence>
<accession>B4IVH7</accession>
<dbReference type="eggNOG" id="ENOG502T6Q1">
    <property type="taxonomic scope" value="Eukaryota"/>
</dbReference>
<dbReference type="EMBL" id="CH892774">
    <property type="protein sequence ID" value="EDX00347.1"/>
    <property type="molecule type" value="Genomic_DNA"/>
</dbReference>
<evidence type="ECO:0000256" key="3">
    <source>
        <dbReference type="ARBA" id="ARBA00022833"/>
    </source>
</evidence>
<feature type="region of interest" description="Disordered" evidence="6">
    <location>
        <begin position="84"/>
        <end position="105"/>
    </location>
</feature>
<dbReference type="OrthoDB" id="8948150at2759"/>
<evidence type="ECO:0000256" key="5">
    <source>
        <dbReference type="PROSITE-ProRule" id="PRU00309"/>
    </source>
</evidence>
<dbReference type="SUPFAM" id="SSF57716">
    <property type="entry name" value="Glucocorticoid receptor-like (DNA-binding domain)"/>
    <property type="match status" value="1"/>
</dbReference>
<dbReference type="KEGG" id="dya:Dyak_GE14839"/>
<dbReference type="SMART" id="SM00692">
    <property type="entry name" value="DM3"/>
    <property type="match status" value="1"/>
</dbReference>
<protein>
    <recommendedName>
        <fullName evidence="7">THAP-type domain-containing protein</fullName>
    </recommendedName>
</protein>
<dbReference type="PANTHER" id="PTHR46600:SF11">
    <property type="entry name" value="THAP DOMAIN-CONTAINING PROTEIN 10"/>
    <property type="match status" value="1"/>
</dbReference>
<name>B4IVH7_DROYA</name>
<gene>
    <name evidence="8" type="primary">Dyak\GE14839</name>
    <name evidence="8" type="synonym">dyak_GLEANR_15519</name>
    <name evidence="8" type="synonym">GE14839</name>
    <name evidence="8" type="ORF">Dyak_GE14839</name>
</gene>
<dbReference type="InterPro" id="IPR006612">
    <property type="entry name" value="THAP_Znf"/>
</dbReference>
<proteinExistence type="predicted"/>
<reference evidence="8 9" key="1">
    <citation type="journal article" date="2007" name="Nature">
        <title>Evolution of genes and genomes on the Drosophila phylogeny.</title>
        <authorList>
            <consortium name="Drosophila 12 Genomes Consortium"/>
            <person name="Clark A.G."/>
            <person name="Eisen M.B."/>
            <person name="Smith D.R."/>
            <person name="Bergman C.M."/>
            <person name="Oliver B."/>
            <person name="Markow T.A."/>
            <person name="Kaufman T.C."/>
            <person name="Kellis M."/>
            <person name="Gelbart W."/>
            <person name="Iyer V.N."/>
            <person name="Pollard D.A."/>
            <person name="Sackton T.B."/>
            <person name="Larracuente A.M."/>
            <person name="Singh N.D."/>
            <person name="Abad J.P."/>
            <person name="Abt D.N."/>
            <person name="Adryan B."/>
            <person name="Aguade M."/>
            <person name="Akashi H."/>
            <person name="Anderson W.W."/>
            <person name="Aquadro C.F."/>
            <person name="Ardell D.H."/>
            <person name="Arguello R."/>
            <person name="Artieri C.G."/>
            <person name="Barbash D.A."/>
            <person name="Barker D."/>
            <person name="Barsanti P."/>
            <person name="Batterham P."/>
            <person name="Batzoglou S."/>
            <person name="Begun D."/>
            <person name="Bhutkar A."/>
            <person name="Blanco E."/>
            <person name="Bosak S.A."/>
            <person name="Bradley R.K."/>
            <person name="Brand A.D."/>
            <person name="Brent M.R."/>
            <person name="Brooks A.N."/>
            <person name="Brown R.H."/>
            <person name="Butlin R.K."/>
            <person name="Caggese C."/>
            <person name="Calvi B.R."/>
            <person name="Bernardo de Carvalho A."/>
            <person name="Caspi A."/>
            <person name="Castrezana S."/>
            <person name="Celniker S.E."/>
            <person name="Chang J.L."/>
            <person name="Chapple C."/>
            <person name="Chatterji S."/>
            <person name="Chinwalla A."/>
            <person name="Civetta A."/>
            <person name="Clifton S.W."/>
            <person name="Comeron J.M."/>
            <person name="Costello J.C."/>
            <person name="Coyne J.A."/>
            <person name="Daub J."/>
            <person name="David R.G."/>
            <person name="Delcher A.L."/>
            <person name="Delehaunty K."/>
            <person name="Do C.B."/>
            <person name="Ebling H."/>
            <person name="Edwards K."/>
            <person name="Eickbush T."/>
            <person name="Evans J.D."/>
            <person name="Filipski A."/>
            <person name="Findeiss S."/>
            <person name="Freyhult E."/>
            <person name="Fulton L."/>
            <person name="Fulton R."/>
            <person name="Garcia A.C."/>
            <person name="Gardiner A."/>
            <person name="Garfield D.A."/>
            <person name="Garvin B.E."/>
            <person name="Gibson G."/>
            <person name="Gilbert D."/>
            <person name="Gnerre S."/>
            <person name="Godfrey J."/>
            <person name="Good R."/>
            <person name="Gotea V."/>
            <person name="Gravely B."/>
            <person name="Greenberg A.J."/>
            <person name="Griffiths-Jones S."/>
            <person name="Gross S."/>
            <person name="Guigo R."/>
            <person name="Gustafson E.A."/>
            <person name="Haerty W."/>
            <person name="Hahn M.W."/>
            <person name="Halligan D.L."/>
            <person name="Halpern A.L."/>
            <person name="Halter G.M."/>
            <person name="Han M.V."/>
            <person name="Heger A."/>
            <person name="Hillier L."/>
            <person name="Hinrichs A.S."/>
            <person name="Holmes I."/>
            <person name="Hoskins R.A."/>
            <person name="Hubisz M.J."/>
            <person name="Hultmark D."/>
            <person name="Huntley M.A."/>
            <person name="Jaffe D.B."/>
            <person name="Jagadeeshan S."/>
            <person name="Jeck W.R."/>
            <person name="Johnson J."/>
            <person name="Jones C.D."/>
            <person name="Jordan W.C."/>
            <person name="Karpen G.H."/>
            <person name="Kataoka E."/>
            <person name="Keightley P.D."/>
            <person name="Kheradpour P."/>
            <person name="Kirkness E.F."/>
            <person name="Koerich L.B."/>
            <person name="Kristiansen K."/>
            <person name="Kudrna D."/>
            <person name="Kulathinal R.J."/>
            <person name="Kumar S."/>
            <person name="Kwok R."/>
            <person name="Lander E."/>
            <person name="Langley C.H."/>
            <person name="Lapoint R."/>
            <person name="Lazzaro B.P."/>
            <person name="Lee S.J."/>
            <person name="Levesque L."/>
            <person name="Li R."/>
            <person name="Lin C.F."/>
            <person name="Lin M.F."/>
            <person name="Lindblad-Toh K."/>
            <person name="Llopart A."/>
            <person name="Long M."/>
            <person name="Low L."/>
            <person name="Lozovsky E."/>
            <person name="Lu J."/>
            <person name="Luo M."/>
            <person name="Machado C.A."/>
            <person name="Makalowski W."/>
            <person name="Marzo M."/>
            <person name="Matsuda M."/>
            <person name="Matzkin L."/>
            <person name="McAllister B."/>
            <person name="McBride C.S."/>
            <person name="McKernan B."/>
            <person name="McKernan K."/>
            <person name="Mendez-Lago M."/>
            <person name="Minx P."/>
            <person name="Mollenhauer M.U."/>
            <person name="Montooth K."/>
            <person name="Mount S.M."/>
            <person name="Mu X."/>
            <person name="Myers E."/>
            <person name="Negre B."/>
            <person name="Newfeld S."/>
            <person name="Nielsen R."/>
            <person name="Noor M.A."/>
            <person name="O'Grady P."/>
            <person name="Pachter L."/>
            <person name="Papaceit M."/>
            <person name="Parisi M.J."/>
            <person name="Parisi M."/>
            <person name="Parts L."/>
            <person name="Pedersen J.S."/>
            <person name="Pesole G."/>
            <person name="Phillippy A.M."/>
            <person name="Ponting C.P."/>
            <person name="Pop M."/>
            <person name="Porcelli D."/>
            <person name="Powell J.R."/>
            <person name="Prohaska S."/>
            <person name="Pruitt K."/>
            <person name="Puig M."/>
            <person name="Quesneville H."/>
            <person name="Ram K.R."/>
            <person name="Rand D."/>
            <person name="Rasmussen M.D."/>
            <person name="Reed L.K."/>
            <person name="Reenan R."/>
            <person name="Reily A."/>
            <person name="Remington K.A."/>
            <person name="Rieger T.T."/>
            <person name="Ritchie M.G."/>
            <person name="Robin C."/>
            <person name="Rogers Y.H."/>
            <person name="Rohde C."/>
            <person name="Rozas J."/>
            <person name="Rubenfield M.J."/>
            <person name="Ruiz A."/>
            <person name="Russo S."/>
            <person name="Salzberg S.L."/>
            <person name="Sanchez-Gracia A."/>
            <person name="Saranga D.J."/>
            <person name="Sato H."/>
            <person name="Schaeffer S.W."/>
            <person name="Schatz M.C."/>
            <person name="Schlenke T."/>
            <person name="Schwartz R."/>
            <person name="Segarra C."/>
            <person name="Singh R.S."/>
            <person name="Sirot L."/>
            <person name="Sirota M."/>
            <person name="Sisneros N.B."/>
            <person name="Smith C.D."/>
            <person name="Smith T.F."/>
            <person name="Spieth J."/>
            <person name="Stage D.E."/>
            <person name="Stark A."/>
            <person name="Stephan W."/>
            <person name="Strausberg R.L."/>
            <person name="Strempel S."/>
            <person name="Sturgill D."/>
            <person name="Sutton G."/>
            <person name="Sutton G.G."/>
            <person name="Tao W."/>
            <person name="Teichmann S."/>
            <person name="Tobari Y.N."/>
            <person name="Tomimura Y."/>
            <person name="Tsolas J.M."/>
            <person name="Valente V.L."/>
            <person name="Venter E."/>
            <person name="Venter J.C."/>
            <person name="Vicario S."/>
            <person name="Vieira F.G."/>
            <person name="Vilella A.J."/>
            <person name="Villasante A."/>
            <person name="Walenz B."/>
            <person name="Wang J."/>
            <person name="Wasserman M."/>
            <person name="Watts T."/>
            <person name="Wilson D."/>
            <person name="Wilson R.K."/>
            <person name="Wing R.A."/>
            <person name="Wolfner M.F."/>
            <person name="Wong A."/>
            <person name="Wong G.K."/>
            <person name="Wu C.I."/>
            <person name="Wu G."/>
            <person name="Yamamoto D."/>
            <person name="Yang H.P."/>
            <person name="Yang S.P."/>
            <person name="Yorke J.A."/>
            <person name="Yoshida K."/>
            <person name="Zdobnov E."/>
            <person name="Zhang P."/>
            <person name="Zhang Y."/>
            <person name="Zimin A.V."/>
            <person name="Baldwin J."/>
            <person name="Abdouelleil A."/>
            <person name="Abdulkadir J."/>
            <person name="Abebe A."/>
            <person name="Abera B."/>
            <person name="Abreu J."/>
            <person name="Acer S.C."/>
            <person name="Aftuck L."/>
            <person name="Alexander A."/>
            <person name="An P."/>
            <person name="Anderson E."/>
            <person name="Anderson S."/>
            <person name="Arachi H."/>
            <person name="Azer M."/>
            <person name="Bachantsang P."/>
            <person name="Barry A."/>
            <person name="Bayul T."/>
            <person name="Berlin A."/>
            <person name="Bessette D."/>
            <person name="Bloom T."/>
            <person name="Blye J."/>
            <person name="Boguslavskiy L."/>
            <person name="Bonnet C."/>
            <person name="Boukhgalter B."/>
            <person name="Bourzgui I."/>
            <person name="Brown A."/>
            <person name="Cahill P."/>
            <person name="Channer S."/>
            <person name="Cheshatsang Y."/>
            <person name="Chuda L."/>
            <person name="Citroen M."/>
            <person name="Collymore A."/>
            <person name="Cooke P."/>
            <person name="Costello M."/>
            <person name="D'Aco K."/>
            <person name="Daza R."/>
            <person name="De Haan G."/>
            <person name="DeGray S."/>
            <person name="DeMaso C."/>
            <person name="Dhargay N."/>
            <person name="Dooley K."/>
            <person name="Dooley E."/>
            <person name="Doricent M."/>
            <person name="Dorje P."/>
            <person name="Dorjee K."/>
            <person name="Dupes A."/>
            <person name="Elong R."/>
            <person name="Falk J."/>
            <person name="Farina A."/>
            <person name="Faro S."/>
            <person name="Ferguson D."/>
            <person name="Fisher S."/>
            <person name="Foley C.D."/>
            <person name="Franke A."/>
            <person name="Friedrich D."/>
            <person name="Gadbois L."/>
            <person name="Gearin G."/>
            <person name="Gearin C.R."/>
            <person name="Giannoukos G."/>
            <person name="Goode T."/>
            <person name="Graham J."/>
            <person name="Grandbois E."/>
            <person name="Grewal S."/>
            <person name="Gyaltsen K."/>
            <person name="Hafez N."/>
            <person name="Hagos B."/>
            <person name="Hall J."/>
            <person name="Henson C."/>
            <person name="Hollinger A."/>
            <person name="Honan T."/>
            <person name="Huard M.D."/>
            <person name="Hughes L."/>
            <person name="Hurhula B."/>
            <person name="Husby M.E."/>
            <person name="Kamat A."/>
            <person name="Kanga B."/>
            <person name="Kashin S."/>
            <person name="Khazanovich D."/>
            <person name="Kisner P."/>
            <person name="Lance K."/>
            <person name="Lara M."/>
            <person name="Lee W."/>
            <person name="Lennon N."/>
            <person name="Letendre F."/>
            <person name="LeVine R."/>
            <person name="Lipovsky A."/>
            <person name="Liu X."/>
            <person name="Liu J."/>
            <person name="Liu S."/>
            <person name="Lokyitsang T."/>
            <person name="Lokyitsang Y."/>
            <person name="Lubonja R."/>
            <person name="Lui A."/>
            <person name="MacDonald P."/>
            <person name="Magnisalis V."/>
            <person name="Maru K."/>
            <person name="Matthews C."/>
            <person name="McCusker W."/>
            <person name="McDonough S."/>
            <person name="Mehta T."/>
            <person name="Meldrim J."/>
            <person name="Meneus L."/>
            <person name="Mihai O."/>
            <person name="Mihalev A."/>
            <person name="Mihova T."/>
            <person name="Mittelman R."/>
            <person name="Mlenga V."/>
            <person name="Montmayeur A."/>
            <person name="Mulrain L."/>
            <person name="Navidi A."/>
            <person name="Naylor J."/>
            <person name="Negash T."/>
            <person name="Nguyen T."/>
            <person name="Nguyen N."/>
            <person name="Nicol R."/>
            <person name="Norbu C."/>
            <person name="Norbu N."/>
            <person name="Novod N."/>
            <person name="O'Neill B."/>
            <person name="Osman S."/>
            <person name="Markiewicz E."/>
            <person name="Oyono O.L."/>
            <person name="Patti C."/>
            <person name="Phunkhang P."/>
            <person name="Pierre F."/>
            <person name="Priest M."/>
            <person name="Raghuraman S."/>
            <person name="Rege F."/>
            <person name="Reyes R."/>
            <person name="Rise C."/>
            <person name="Rogov P."/>
            <person name="Ross K."/>
            <person name="Ryan E."/>
            <person name="Settipalli S."/>
            <person name="Shea T."/>
            <person name="Sherpa N."/>
            <person name="Shi L."/>
            <person name="Shih D."/>
            <person name="Sparrow T."/>
            <person name="Spaulding J."/>
            <person name="Stalker J."/>
            <person name="Stange-Thomann N."/>
            <person name="Stavropoulos S."/>
            <person name="Stone C."/>
            <person name="Strader C."/>
            <person name="Tesfaye S."/>
            <person name="Thomson T."/>
            <person name="Thoulutsang Y."/>
            <person name="Thoulutsang D."/>
            <person name="Topham K."/>
            <person name="Topping I."/>
            <person name="Tsamla T."/>
            <person name="Vassiliev H."/>
            <person name="Vo A."/>
            <person name="Wangchuk T."/>
            <person name="Wangdi T."/>
            <person name="Weiand M."/>
            <person name="Wilkinson J."/>
            <person name="Wilson A."/>
            <person name="Yadav S."/>
            <person name="Young G."/>
            <person name="Yu Q."/>
            <person name="Zembek L."/>
            <person name="Zhong D."/>
            <person name="Zimmer A."/>
            <person name="Zwirko Z."/>
            <person name="Jaffe D.B."/>
            <person name="Alvarez P."/>
            <person name="Brockman W."/>
            <person name="Butler J."/>
            <person name="Chin C."/>
            <person name="Gnerre S."/>
            <person name="Grabherr M."/>
            <person name="Kleber M."/>
            <person name="Mauceli E."/>
            <person name="MacCallum I."/>
        </authorList>
    </citation>
    <scope>NUCLEOTIDE SEQUENCE [LARGE SCALE GENOMIC DNA]</scope>
    <source>
        <strain evidence="9">Tai18E2 / Tucson 14021-0261.01</strain>
    </source>
</reference>
<reference evidence="8 9" key="2">
    <citation type="journal article" date="2007" name="PLoS Biol.">
        <title>Principles of genome evolution in the Drosophila melanogaster species group.</title>
        <authorList>
            <person name="Ranz J.M."/>
            <person name="Maurin D."/>
            <person name="Chan Y.S."/>
            <person name="von Grotthuss M."/>
            <person name="Hillier L.W."/>
            <person name="Roote J."/>
            <person name="Ashburner M."/>
            <person name="Bergman C.M."/>
        </authorList>
    </citation>
    <scope>NUCLEOTIDE SEQUENCE [LARGE SCALE GENOMIC DNA]</scope>
    <source>
        <strain evidence="9">Tai18E2 / Tucson 14021-0261.01</strain>
    </source>
</reference>
<evidence type="ECO:0000256" key="6">
    <source>
        <dbReference type="SAM" id="MobiDB-lite"/>
    </source>
</evidence>
<dbReference type="PhylomeDB" id="B4IVH7"/>
<dbReference type="GO" id="GO:0043565">
    <property type="term" value="F:sequence-specific DNA binding"/>
    <property type="evidence" value="ECO:0007669"/>
    <property type="project" value="InterPro"/>
</dbReference>
<dbReference type="HOGENOM" id="CLU_1225921_0_0_1"/>
<keyword evidence="3" id="KW-0862">Zinc</keyword>
<dbReference type="Pfam" id="PF05485">
    <property type="entry name" value="THAP"/>
    <property type="match status" value="1"/>
</dbReference>
<organism evidence="8 9">
    <name type="scientific">Drosophila yakuba</name>
    <name type="common">Fruit fly</name>
    <dbReference type="NCBI Taxonomy" id="7245"/>
    <lineage>
        <taxon>Eukaryota</taxon>
        <taxon>Metazoa</taxon>
        <taxon>Ecdysozoa</taxon>
        <taxon>Arthropoda</taxon>
        <taxon>Hexapoda</taxon>
        <taxon>Insecta</taxon>
        <taxon>Pterygota</taxon>
        <taxon>Neoptera</taxon>
        <taxon>Endopterygota</taxon>
        <taxon>Diptera</taxon>
        <taxon>Brachycera</taxon>
        <taxon>Muscomorpha</taxon>
        <taxon>Ephydroidea</taxon>
        <taxon>Drosophilidae</taxon>
        <taxon>Drosophila</taxon>
        <taxon>Sophophora</taxon>
    </lineage>
</organism>
<evidence type="ECO:0000259" key="7">
    <source>
        <dbReference type="PROSITE" id="PS50950"/>
    </source>
</evidence>
<evidence type="ECO:0000256" key="1">
    <source>
        <dbReference type="ARBA" id="ARBA00022723"/>
    </source>
</evidence>
<dbReference type="Proteomes" id="UP000002282">
    <property type="component" value="Unassembled WGS sequence"/>
</dbReference>
<dbReference type="InterPro" id="IPR026516">
    <property type="entry name" value="THAP1/10"/>
</dbReference>
<evidence type="ECO:0000313" key="8">
    <source>
        <dbReference type="EMBL" id="EDX00347.1"/>
    </source>
</evidence>
<dbReference type="SMART" id="SM00980">
    <property type="entry name" value="THAP"/>
    <property type="match status" value="1"/>
</dbReference>
<dbReference type="PROSITE" id="PS50950">
    <property type="entry name" value="ZF_THAP"/>
    <property type="match status" value="1"/>
</dbReference>
<dbReference type="PANTHER" id="PTHR46600">
    <property type="entry name" value="THAP DOMAIN-CONTAINING"/>
    <property type="match status" value="1"/>
</dbReference>
<dbReference type="GO" id="GO:0008270">
    <property type="term" value="F:zinc ion binding"/>
    <property type="evidence" value="ECO:0007669"/>
    <property type="project" value="UniProtKB-KW"/>
</dbReference>
<evidence type="ECO:0000313" key="9">
    <source>
        <dbReference type="Proteomes" id="UP000002282"/>
    </source>
</evidence>
<dbReference type="AlphaFoldDB" id="B4IVH7"/>
<keyword evidence="4 5" id="KW-0238">DNA-binding</keyword>
<keyword evidence="1" id="KW-0479">Metal-binding</keyword>
<sequence>MTTRSCAYKDCEYYYVGHDNALAKGRTLFAFPKQPQRARIWHENGQVHPKIPLSQLFMCSLHFDRKFISSSKNRTLLVGEAVPYPYKESSPKPEEEPQQVASTSHESYYINLSDDELSINNVDTTSITTTLKKDLDIVADIPPVKRPKESSIVIALRETAKTEPNTNAERLRVEDQDNVDTSEVSVFNFKGQEYVQMSMEYYLQEKRKMAELLQDYRNVLKTIKAHVSHLDL</sequence>
<keyword evidence="2 5" id="KW-0863">Zinc-finger</keyword>
<evidence type="ECO:0000256" key="2">
    <source>
        <dbReference type="ARBA" id="ARBA00022771"/>
    </source>
</evidence>